<dbReference type="EMBL" id="GBRH01256573">
    <property type="protein sequence ID" value="JAD41322.1"/>
    <property type="molecule type" value="Transcribed_RNA"/>
</dbReference>
<name>A0A0A9A2P7_ARUDO</name>
<reference evidence="1" key="2">
    <citation type="journal article" date="2015" name="Data Brief">
        <title>Shoot transcriptome of the giant reed, Arundo donax.</title>
        <authorList>
            <person name="Barrero R.A."/>
            <person name="Guerrero F.D."/>
            <person name="Moolhuijzen P."/>
            <person name="Goolsby J.A."/>
            <person name="Tidwell J."/>
            <person name="Bellgard S.E."/>
            <person name="Bellgard M.I."/>
        </authorList>
    </citation>
    <scope>NUCLEOTIDE SEQUENCE</scope>
    <source>
        <tissue evidence="1">Shoot tissue taken approximately 20 cm above the soil surface</tissue>
    </source>
</reference>
<sequence length="63" mass="7127">MIASVLHLTCSCSVPLTKFFCFLREGYYLLETSPRMETGRSDTSSHMDLDISHSLIHTTHDGH</sequence>
<protein>
    <submittedName>
        <fullName evidence="1">Uncharacterized protein</fullName>
    </submittedName>
</protein>
<proteinExistence type="predicted"/>
<accession>A0A0A9A2P7</accession>
<organism evidence="1">
    <name type="scientific">Arundo donax</name>
    <name type="common">Giant reed</name>
    <name type="synonym">Donax arundinaceus</name>
    <dbReference type="NCBI Taxonomy" id="35708"/>
    <lineage>
        <taxon>Eukaryota</taxon>
        <taxon>Viridiplantae</taxon>
        <taxon>Streptophyta</taxon>
        <taxon>Embryophyta</taxon>
        <taxon>Tracheophyta</taxon>
        <taxon>Spermatophyta</taxon>
        <taxon>Magnoliopsida</taxon>
        <taxon>Liliopsida</taxon>
        <taxon>Poales</taxon>
        <taxon>Poaceae</taxon>
        <taxon>PACMAD clade</taxon>
        <taxon>Arundinoideae</taxon>
        <taxon>Arundineae</taxon>
        <taxon>Arundo</taxon>
    </lineage>
</organism>
<dbReference type="AlphaFoldDB" id="A0A0A9A2P7"/>
<evidence type="ECO:0000313" key="1">
    <source>
        <dbReference type="EMBL" id="JAD41322.1"/>
    </source>
</evidence>
<reference evidence="1" key="1">
    <citation type="submission" date="2014-09" db="EMBL/GenBank/DDBJ databases">
        <authorList>
            <person name="Magalhaes I.L.F."/>
            <person name="Oliveira U."/>
            <person name="Santos F.R."/>
            <person name="Vidigal T.H.D.A."/>
            <person name="Brescovit A.D."/>
            <person name="Santos A.J."/>
        </authorList>
    </citation>
    <scope>NUCLEOTIDE SEQUENCE</scope>
    <source>
        <tissue evidence="1">Shoot tissue taken approximately 20 cm above the soil surface</tissue>
    </source>
</reference>